<evidence type="ECO:0000313" key="1">
    <source>
        <dbReference type="EMBL" id="KNY29917.1"/>
    </source>
</evidence>
<dbReference type="eggNOG" id="COG1191">
    <property type="taxonomic scope" value="Bacteria"/>
</dbReference>
<protein>
    <submittedName>
        <fullName evidence="1">Putative RNA polymerase, sigma 28 subunit, FliA/WhiG subfamily</fullName>
    </submittedName>
</protein>
<proteinExistence type="predicted"/>
<dbReference type="AlphaFoldDB" id="A0A0L6JWV2"/>
<dbReference type="EMBL" id="LGTC01000001">
    <property type="protein sequence ID" value="KNY29917.1"/>
    <property type="molecule type" value="Genomic_DNA"/>
</dbReference>
<name>A0A0L6JWV2_9FIRM</name>
<dbReference type="InterPro" id="IPR013325">
    <property type="entry name" value="RNA_pol_sigma_r2"/>
</dbReference>
<evidence type="ECO:0000313" key="2">
    <source>
        <dbReference type="Proteomes" id="UP000036923"/>
    </source>
</evidence>
<organism evidence="1 2">
    <name type="scientific">Pseudobacteroides cellulosolvens ATCC 35603 = DSM 2933</name>
    <dbReference type="NCBI Taxonomy" id="398512"/>
    <lineage>
        <taxon>Bacteria</taxon>
        <taxon>Bacillati</taxon>
        <taxon>Bacillota</taxon>
        <taxon>Clostridia</taxon>
        <taxon>Eubacteriales</taxon>
        <taxon>Oscillospiraceae</taxon>
        <taxon>Pseudobacteroides</taxon>
    </lineage>
</organism>
<reference evidence="2" key="1">
    <citation type="submission" date="2015-07" db="EMBL/GenBank/DDBJ databases">
        <title>Near-Complete Genome Sequence of the Cellulolytic Bacterium Bacteroides (Pseudobacteroides) cellulosolvens ATCC 35603.</title>
        <authorList>
            <person name="Dassa B."/>
            <person name="Utturkar S.M."/>
            <person name="Klingeman D.M."/>
            <person name="Hurt R.A."/>
            <person name="Keller M."/>
            <person name="Xu J."/>
            <person name="Reddy Y.H.K."/>
            <person name="Borovok I."/>
            <person name="Grinberg I.R."/>
            <person name="Lamed R."/>
            <person name="Zhivin O."/>
            <person name="Bayer E.A."/>
            <person name="Brown S.D."/>
        </authorList>
    </citation>
    <scope>NUCLEOTIDE SEQUENCE [LARGE SCALE GENOMIC DNA]</scope>
    <source>
        <strain evidence="2">DSM 2933</strain>
    </source>
</reference>
<sequence length="92" mass="10983">MLFIWTLFEYTSETAANIVKKIQNGDKQLREKFIRDYIPFIIKIISSFYSKKLFDVENRDEYSIGLIAFDEAIEKYDTSKNKSFLSFAWFGR</sequence>
<keyword evidence="2" id="KW-1185">Reference proteome</keyword>
<gene>
    <name evidence="1" type="ORF">Bccel_5194</name>
</gene>
<dbReference type="GO" id="GO:0003700">
    <property type="term" value="F:DNA-binding transcription factor activity"/>
    <property type="evidence" value="ECO:0007669"/>
    <property type="project" value="InterPro"/>
</dbReference>
<comment type="caution">
    <text evidence="1">The sequence shown here is derived from an EMBL/GenBank/DDBJ whole genome shotgun (WGS) entry which is preliminary data.</text>
</comment>
<dbReference type="STRING" id="398512.Bccel_5194"/>
<dbReference type="SUPFAM" id="SSF88946">
    <property type="entry name" value="Sigma2 domain of RNA polymerase sigma factors"/>
    <property type="match status" value="1"/>
</dbReference>
<dbReference type="GO" id="GO:0006352">
    <property type="term" value="P:DNA-templated transcription initiation"/>
    <property type="evidence" value="ECO:0007669"/>
    <property type="project" value="InterPro"/>
</dbReference>
<dbReference type="Proteomes" id="UP000036923">
    <property type="component" value="Unassembled WGS sequence"/>
</dbReference>
<accession>A0A0L6JWV2</accession>
<dbReference type="Gene3D" id="1.10.1740.10">
    <property type="match status" value="1"/>
</dbReference>
<dbReference type="OrthoDB" id="3190733at2"/>
<dbReference type="RefSeq" id="WP_050753839.1">
    <property type="nucleotide sequence ID" value="NZ_JQKC01000022.1"/>
</dbReference>